<dbReference type="EMBL" id="BQKI01000023">
    <property type="protein sequence ID" value="GJN12317.1"/>
    <property type="molecule type" value="Genomic_DNA"/>
</dbReference>
<evidence type="ECO:0000256" key="1">
    <source>
        <dbReference type="ARBA" id="ARBA00022723"/>
    </source>
</evidence>
<dbReference type="PANTHER" id="PTHR45969">
    <property type="entry name" value="RING ZINC FINGER PROTEIN-RELATED"/>
    <property type="match status" value="1"/>
</dbReference>
<feature type="region of interest" description="Disordered" evidence="5">
    <location>
        <begin position="128"/>
        <end position="227"/>
    </location>
</feature>
<gene>
    <name evidence="7" type="primary">ga30586</name>
    <name evidence="7" type="ORF">PR202_ga30586</name>
</gene>
<accession>A0AAV5DP76</accession>
<evidence type="ECO:0000256" key="3">
    <source>
        <dbReference type="ARBA" id="ARBA00022833"/>
    </source>
</evidence>
<evidence type="ECO:0000259" key="6">
    <source>
        <dbReference type="PROSITE" id="PS50089"/>
    </source>
</evidence>
<dbReference type="SUPFAM" id="SSF57850">
    <property type="entry name" value="RING/U-box"/>
    <property type="match status" value="1"/>
</dbReference>
<reference evidence="7" key="1">
    <citation type="journal article" date="2018" name="DNA Res.">
        <title>Multiple hybrid de novo genome assembly of finger millet, an orphan allotetraploid crop.</title>
        <authorList>
            <person name="Hatakeyama M."/>
            <person name="Aluri S."/>
            <person name="Balachadran M.T."/>
            <person name="Sivarajan S.R."/>
            <person name="Patrignani A."/>
            <person name="Gruter S."/>
            <person name="Poveda L."/>
            <person name="Shimizu-Inatsugi R."/>
            <person name="Baeten J."/>
            <person name="Francoijs K.J."/>
            <person name="Nataraja K.N."/>
            <person name="Reddy Y.A.N."/>
            <person name="Phadnis S."/>
            <person name="Ravikumar R.L."/>
            <person name="Schlapbach R."/>
            <person name="Sreeman S.M."/>
            <person name="Shimizu K.K."/>
        </authorList>
    </citation>
    <scope>NUCLEOTIDE SEQUENCE</scope>
</reference>
<dbReference type="Proteomes" id="UP001054889">
    <property type="component" value="Unassembled WGS sequence"/>
</dbReference>
<dbReference type="GO" id="GO:0008270">
    <property type="term" value="F:zinc ion binding"/>
    <property type="evidence" value="ECO:0007669"/>
    <property type="project" value="UniProtKB-KW"/>
</dbReference>
<feature type="domain" description="RING-type" evidence="6">
    <location>
        <begin position="440"/>
        <end position="480"/>
    </location>
</feature>
<dbReference type="InterPro" id="IPR001841">
    <property type="entry name" value="Znf_RING"/>
</dbReference>
<dbReference type="PANTHER" id="PTHR45969:SF94">
    <property type="entry name" value="OS07G0421800 PROTEIN"/>
    <property type="match status" value="1"/>
</dbReference>
<keyword evidence="2 4" id="KW-0863">Zinc-finger</keyword>
<feature type="region of interest" description="Disordered" evidence="5">
    <location>
        <begin position="409"/>
        <end position="431"/>
    </location>
</feature>
<proteinExistence type="predicted"/>
<sequence length="489" mass="53114">MAEAEEQPRRDPGVAERVTLPAGDRLCIVSASLLLAGGGGGGQHPVNVWVESNDGETRPIATLSPADPIVAVAAQPRVTLDGEFVLRHDAADATRVRLLCQIHYADGVVDDAPPARLVEPTVINGVELEPLDDDDEYPEAELSDSGDDDDIVHFHVLDLGPPPRDAEEGEEYHPVVEYDVPSEEDEAERYDSDNGEEDADDESLPGKSTNSEANGEESSKKASVPLVAPPAGTIVPDGHFLGPARYAAVENTAGFMRVATAGAGGGHDDEDGKNKEIVVLYRYTRFSRTWSGRRGVEACRRTKLHRLRFAVPRAGDVAGSLAWAGASLGPLVYPALFRRQLQELWTALSAPSAVPPGAARVQVIVDVGILRREDYTPERMDHMRGAMEGKMREEWPEYCHVSMELQLPEPVPDNGKERGDDARTAKRRKVADGEEETEECAVCFDRLEHGLAAWPGCRHVFHGACVEKTLAGSEMCPLCRTKLSDQRVG</sequence>
<dbReference type="SMART" id="SM00184">
    <property type="entry name" value="RING"/>
    <property type="match status" value="1"/>
</dbReference>
<dbReference type="GO" id="GO:0016567">
    <property type="term" value="P:protein ubiquitination"/>
    <property type="evidence" value="ECO:0007669"/>
    <property type="project" value="TreeGrafter"/>
</dbReference>
<dbReference type="PROSITE" id="PS50089">
    <property type="entry name" value="ZF_RING_2"/>
    <property type="match status" value="1"/>
</dbReference>
<evidence type="ECO:0000313" key="7">
    <source>
        <dbReference type="EMBL" id="GJN12317.1"/>
    </source>
</evidence>
<evidence type="ECO:0000256" key="2">
    <source>
        <dbReference type="ARBA" id="ARBA00022771"/>
    </source>
</evidence>
<evidence type="ECO:0000313" key="8">
    <source>
        <dbReference type="Proteomes" id="UP001054889"/>
    </source>
</evidence>
<feature type="compositionally biased region" description="Basic and acidic residues" evidence="5">
    <location>
        <begin position="414"/>
        <end position="424"/>
    </location>
</feature>
<comment type="caution">
    <text evidence="7">The sequence shown here is derived from an EMBL/GenBank/DDBJ whole genome shotgun (WGS) entry which is preliminary data.</text>
</comment>
<feature type="compositionally biased region" description="Acidic residues" evidence="5">
    <location>
        <begin position="180"/>
        <end position="203"/>
    </location>
</feature>
<evidence type="ECO:0000256" key="5">
    <source>
        <dbReference type="SAM" id="MobiDB-lite"/>
    </source>
</evidence>
<keyword evidence="1" id="KW-0479">Metal-binding</keyword>
<dbReference type="Pfam" id="PF13923">
    <property type="entry name" value="zf-C3HC4_2"/>
    <property type="match status" value="1"/>
</dbReference>
<keyword evidence="8" id="KW-1185">Reference proteome</keyword>
<feature type="compositionally biased region" description="Acidic residues" evidence="5">
    <location>
        <begin position="129"/>
        <end position="150"/>
    </location>
</feature>
<organism evidence="7 8">
    <name type="scientific">Eleusine coracana subsp. coracana</name>
    <dbReference type="NCBI Taxonomy" id="191504"/>
    <lineage>
        <taxon>Eukaryota</taxon>
        <taxon>Viridiplantae</taxon>
        <taxon>Streptophyta</taxon>
        <taxon>Embryophyta</taxon>
        <taxon>Tracheophyta</taxon>
        <taxon>Spermatophyta</taxon>
        <taxon>Magnoliopsida</taxon>
        <taxon>Liliopsida</taxon>
        <taxon>Poales</taxon>
        <taxon>Poaceae</taxon>
        <taxon>PACMAD clade</taxon>
        <taxon>Chloridoideae</taxon>
        <taxon>Cynodonteae</taxon>
        <taxon>Eleusininae</taxon>
        <taxon>Eleusine</taxon>
    </lineage>
</organism>
<dbReference type="GO" id="GO:0061630">
    <property type="term" value="F:ubiquitin protein ligase activity"/>
    <property type="evidence" value="ECO:0007669"/>
    <property type="project" value="TreeGrafter"/>
</dbReference>
<reference evidence="7" key="2">
    <citation type="submission" date="2021-12" db="EMBL/GenBank/DDBJ databases">
        <title>Resequencing data analysis of finger millet.</title>
        <authorList>
            <person name="Hatakeyama M."/>
            <person name="Aluri S."/>
            <person name="Balachadran M.T."/>
            <person name="Sivarajan S.R."/>
            <person name="Poveda L."/>
            <person name="Shimizu-Inatsugi R."/>
            <person name="Schlapbach R."/>
            <person name="Sreeman S.M."/>
            <person name="Shimizu K.K."/>
        </authorList>
    </citation>
    <scope>NUCLEOTIDE SEQUENCE</scope>
</reference>
<protein>
    <recommendedName>
        <fullName evidence="6">RING-type domain-containing protein</fullName>
    </recommendedName>
</protein>
<dbReference type="InterPro" id="IPR013083">
    <property type="entry name" value="Znf_RING/FYVE/PHD"/>
</dbReference>
<keyword evidence="3" id="KW-0862">Zinc</keyword>
<evidence type="ECO:0000256" key="4">
    <source>
        <dbReference type="PROSITE-ProRule" id="PRU00175"/>
    </source>
</evidence>
<dbReference type="Gene3D" id="3.30.40.10">
    <property type="entry name" value="Zinc/RING finger domain, C3HC4 (zinc finger)"/>
    <property type="match status" value="1"/>
</dbReference>
<name>A0AAV5DP76_ELECO</name>
<dbReference type="AlphaFoldDB" id="A0AAV5DP76"/>